<feature type="region of interest" description="Disordered" evidence="1">
    <location>
        <begin position="17"/>
        <end position="43"/>
    </location>
</feature>
<reference evidence="2 3" key="1">
    <citation type="submission" date="2021-06" db="EMBL/GenBank/DDBJ databases">
        <authorList>
            <person name="Palmer J.M."/>
        </authorList>
    </citation>
    <scope>NUCLEOTIDE SEQUENCE [LARGE SCALE GENOMIC DNA]</scope>
    <source>
        <strain evidence="2 3">MEX-2019</strain>
        <tissue evidence="2">Muscle</tissue>
    </source>
</reference>
<protein>
    <submittedName>
        <fullName evidence="2">Uncharacterized protein</fullName>
    </submittedName>
</protein>
<evidence type="ECO:0000313" key="2">
    <source>
        <dbReference type="EMBL" id="KAK5603208.1"/>
    </source>
</evidence>
<dbReference type="Proteomes" id="UP001311232">
    <property type="component" value="Unassembled WGS sequence"/>
</dbReference>
<name>A0AAV9R1M1_9TELE</name>
<keyword evidence="3" id="KW-1185">Reference proteome</keyword>
<accession>A0AAV9R1M1</accession>
<proteinExistence type="predicted"/>
<gene>
    <name evidence="2" type="ORF">CRENBAI_012587</name>
</gene>
<evidence type="ECO:0000313" key="3">
    <source>
        <dbReference type="Proteomes" id="UP001311232"/>
    </source>
</evidence>
<feature type="compositionally biased region" description="Polar residues" evidence="1">
    <location>
        <begin position="17"/>
        <end position="31"/>
    </location>
</feature>
<dbReference type="EMBL" id="JAHHUM010002546">
    <property type="protein sequence ID" value="KAK5603208.1"/>
    <property type="molecule type" value="Genomic_DNA"/>
</dbReference>
<evidence type="ECO:0000256" key="1">
    <source>
        <dbReference type="SAM" id="MobiDB-lite"/>
    </source>
</evidence>
<sequence>MRHTGSRYISPRSLQAALQTDPSAPGSTCPHSSRDELTHATQQNSPAPAFHTFLFNNTWQQNADWDFFYICSTGSITAEAFYLDYGCPMQQKDIIFQLDIALTNIQIFQAFKCPLLSVLFR</sequence>
<comment type="caution">
    <text evidence="2">The sequence shown here is derived from an EMBL/GenBank/DDBJ whole genome shotgun (WGS) entry which is preliminary data.</text>
</comment>
<organism evidence="2 3">
    <name type="scientific">Crenichthys baileyi</name>
    <name type="common">White River springfish</name>
    <dbReference type="NCBI Taxonomy" id="28760"/>
    <lineage>
        <taxon>Eukaryota</taxon>
        <taxon>Metazoa</taxon>
        <taxon>Chordata</taxon>
        <taxon>Craniata</taxon>
        <taxon>Vertebrata</taxon>
        <taxon>Euteleostomi</taxon>
        <taxon>Actinopterygii</taxon>
        <taxon>Neopterygii</taxon>
        <taxon>Teleostei</taxon>
        <taxon>Neoteleostei</taxon>
        <taxon>Acanthomorphata</taxon>
        <taxon>Ovalentaria</taxon>
        <taxon>Atherinomorphae</taxon>
        <taxon>Cyprinodontiformes</taxon>
        <taxon>Goodeidae</taxon>
        <taxon>Crenichthys</taxon>
    </lineage>
</organism>
<dbReference type="AlphaFoldDB" id="A0AAV9R1M1"/>